<evidence type="ECO:0000313" key="1">
    <source>
        <dbReference type="EnsemblMetazoa" id="GAUT029358-PA"/>
    </source>
</evidence>
<reference evidence="1" key="1">
    <citation type="submission" date="2020-05" db="UniProtKB">
        <authorList>
            <consortium name="EnsemblMetazoa"/>
        </authorList>
    </citation>
    <scope>IDENTIFICATION</scope>
    <source>
        <strain evidence="1">TTRI</strain>
    </source>
</reference>
<evidence type="ECO:0000313" key="2">
    <source>
        <dbReference type="Proteomes" id="UP000078200"/>
    </source>
</evidence>
<dbReference type="EnsemblMetazoa" id="GAUT029358-RA">
    <property type="protein sequence ID" value="GAUT029358-PA"/>
    <property type="gene ID" value="GAUT029358"/>
</dbReference>
<protein>
    <submittedName>
        <fullName evidence="1">Uncharacterized protein</fullName>
    </submittedName>
</protein>
<dbReference type="AlphaFoldDB" id="A0A1A9V8M8"/>
<organism evidence="1 2">
    <name type="scientific">Glossina austeni</name>
    <name type="common">Savannah tsetse fly</name>
    <dbReference type="NCBI Taxonomy" id="7395"/>
    <lineage>
        <taxon>Eukaryota</taxon>
        <taxon>Metazoa</taxon>
        <taxon>Ecdysozoa</taxon>
        <taxon>Arthropoda</taxon>
        <taxon>Hexapoda</taxon>
        <taxon>Insecta</taxon>
        <taxon>Pterygota</taxon>
        <taxon>Neoptera</taxon>
        <taxon>Endopterygota</taxon>
        <taxon>Diptera</taxon>
        <taxon>Brachycera</taxon>
        <taxon>Muscomorpha</taxon>
        <taxon>Hippoboscoidea</taxon>
        <taxon>Glossinidae</taxon>
        <taxon>Glossina</taxon>
    </lineage>
</organism>
<dbReference type="Proteomes" id="UP000078200">
    <property type="component" value="Unassembled WGS sequence"/>
</dbReference>
<dbReference type="VEuPathDB" id="VectorBase:GAUT029358"/>
<keyword evidence="2" id="KW-1185">Reference proteome</keyword>
<proteinExistence type="predicted"/>
<accession>A0A1A9V8M8</accession>
<sequence length="264" mass="29008">MCFRNKQICSVPSHLVADVIWPNPAVFNAEIMTINSTASSMPAGNVHARLNGSTTTVYSGLVLTSRAAITSANHLFGQHAALYRSGQNSDETESTSDLLCYCTFLAIRKAVNFWEYFSLTTNQLHKVPASSVLKISACFKLVLKGLRNSKKYKNPARLHSNNTTGGIFLVFRVNGGWVVGWLVGCLVGWLNDRIDNNGITESTARVQASAQIVLFHLFIYQKFPTESIFFDPPSEIGHASATISERGIKISSSILLLIPREHST</sequence>
<name>A0A1A9V8M8_GLOAU</name>